<dbReference type="GO" id="GO:0005634">
    <property type="term" value="C:nucleus"/>
    <property type="evidence" value="ECO:0007669"/>
    <property type="project" value="UniProtKB-SubCell"/>
</dbReference>
<evidence type="ECO:0000256" key="7">
    <source>
        <dbReference type="ARBA" id="ARBA00022694"/>
    </source>
</evidence>
<feature type="compositionally biased region" description="Basic and acidic residues" evidence="10">
    <location>
        <begin position="90"/>
        <end position="99"/>
    </location>
</feature>
<dbReference type="EC" id="2.1.1.220" evidence="2"/>
<feature type="region of interest" description="Disordered" evidence="10">
    <location>
        <begin position="287"/>
        <end position="309"/>
    </location>
</feature>
<feature type="compositionally biased region" description="Basic and acidic residues" evidence="10">
    <location>
        <begin position="527"/>
        <end position="544"/>
    </location>
</feature>
<dbReference type="PROSITE" id="PS51620">
    <property type="entry name" value="SAM_TRM61"/>
    <property type="match status" value="1"/>
</dbReference>
<dbReference type="GeneID" id="19905919"/>
<dbReference type="GO" id="GO:0031515">
    <property type="term" value="C:tRNA (m1A) methyltransferase complex"/>
    <property type="evidence" value="ECO:0007669"/>
    <property type="project" value="InterPro"/>
</dbReference>
<feature type="compositionally biased region" description="Pro residues" evidence="10">
    <location>
        <begin position="294"/>
        <end position="309"/>
    </location>
</feature>
<reference evidence="13" key="1">
    <citation type="submission" date="2012-06" db="EMBL/GenBank/DDBJ databases">
        <title>The genome sequence of Coniosporium apollinis CBS 100218.</title>
        <authorList>
            <consortium name="The Broad Institute Genome Sequencing Platform"/>
            <person name="Cuomo C."/>
            <person name="Gorbushina A."/>
            <person name="Noack S."/>
            <person name="Walker B."/>
            <person name="Young S.K."/>
            <person name="Zeng Q."/>
            <person name="Gargeya S."/>
            <person name="Fitzgerald M."/>
            <person name="Haas B."/>
            <person name="Abouelleil A."/>
            <person name="Alvarado L."/>
            <person name="Arachchi H.M."/>
            <person name="Berlin A.M."/>
            <person name="Chapman S.B."/>
            <person name="Goldberg J."/>
            <person name="Griggs A."/>
            <person name="Gujja S."/>
            <person name="Hansen M."/>
            <person name="Howarth C."/>
            <person name="Imamovic A."/>
            <person name="Larimer J."/>
            <person name="McCowan C."/>
            <person name="Montmayeur A."/>
            <person name="Murphy C."/>
            <person name="Neiman D."/>
            <person name="Pearson M."/>
            <person name="Priest M."/>
            <person name="Roberts A."/>
            <person name="Saif S."/>
            <person name="Shea T."/>
            <person name="Sisk P."/>
            <person name="Sykes S."/>
            <person name="Wortman J."/>
            <person name="Nusbaum C."/>
            <person name="Birren B."/>
        </authorList>
    </citation>
    <scope>NUCLEOTIDE SEQUENCE [LARGE SCALE GENOMIC DNA]</scope>
    <source>
        <strain evidence="13">CBS 100218</strain>
    </source>
</reference>
<accession>R7Z5G4</accession>
<evidence type="ECO:0000256" key="1">
    <source>
        <dbReference type="ARBA" id="ARBA00004123"/>
    </source>
</evidence>
<name>R7Z5G4_CONA1</name>
<evidence type="ECO:0000256" key="8">
    <source>
        <dbReference type="ARBA" id="ARBA00023242"/>
    </source>
</evidence>
<dbReference type="STRING" id="1168221.R7Z5G4"/>
<evidence type="ECO:0000256" key="2">
    <source>
        <dbReference type="ARBA" id="ARBA00012796"/>
    </source>
</evidence>
<evidence type="ECO:0000256" key="9">
    <source>
        <dbReference type="ARBA" id="ARBA00033309"/>
    </source>
</evidence>
<dbReference type="InterPro" id="IPR014816">
    <property type="entry name" value="tRNA_MeTrfase_Gcd14"/>
</dbReference>
<dbReference type="OrthoDB" id="1925287at2759"/>
<dbReference type="AlphaFoldDB" id="R7Z5G4"/>
<evidence type="ECO:0000256" key="10">
    <source>
        <dbReference type="SAM" id="MobiDB-lite"/>
    </source>
</evidence>
<evidence type="ECO:0000259" key="11">
    <source>
        <dbReference type="Pfam" id="PF08704"/>
    </source>
</evidence>
<protein>
    <recommendedName>
        <fullName evidence="3">tRNA (adenine(58)-N(1))-methyltransferase catalytic subunit TRM61</fullName>
        <ecNumber evidence="2">2.1.1.220</ecNumber>
    </recommendedName>
    <alternativeName>
        <fullName evidence="9">tRNA(m1A58)-methyltransferase subunit TRM61</fullName>
    </alternativeName>
</protein>
<keyword evidence="7" id="KW-0819">tRNA processing</keyword>
<evidence type="ECO:0000256" key="6">
    <source>
        <dbReference type="ARBA" id="ARBA00022691"/>
    </source>
</evidence>
<dbReference type="Gene3D" id="3.10.330.20">
    <property type="match status" value="1"/>
</dbReference>
<dbReference type="PANTHER" id="PTHR12133">
    <property type="entry name" value="TRNA (ADENINE(58)-N(1))-METHYLTRANSFERASE"/>
    <property type="match status" value="1"/>
</dbReference>
<feature type="region of interest" description="Disordered" evidence="10">
    <location>
        <begin position="179"/>
        <end position="199"/>
    </location>
</feature>
<dbReference type="GO" id="GO:0030488">
    <property type="term" value="P:tRNA methylation"/>
    <property type="evidence" value="ECO:0007669"/>
    <property type="project" value="InterPro"/>
</dbReference>
<keyword evidence="13" id="KW-1185">Reference proteome</keyword>
<dbReference type="InterPro" id="IPR029063">
    <property type="entry name" value="SAM-dependent_MTases_sf"/>
</dbReference>
<dbReference type="PANTHER" id="PTHR12133:SF2">
    <property type="entry name" value="TRNA (ADENINE(58)-N(1))-METHYLTRANSFERASE CATALYTIC SUBUNIT TRMT61A"/>
    <property type="match status" value="1"/>
</dbReference>
<feature type="region of interest" description="Disordered" evidence="10">
    <location>
        <begin position="427"/>
        <end position="465"/>
    </location>
</feature>
<dbReference type="GO" id="GO:0160107">
    <property type="term" value="F:tRNA (adenine(58)-N1)-methyltransferase activity"/>
    <property type="evidence" value="ECO:0007669"/>
    <property type="project" value="UniProtKB-EC"/>
</dbReference>
<evidence type="ECO:0000256" key="5">
    <source>
        <dbReference type="ARBA" id="ARBA00022679"/>
    </source>
</evidence>
<keyword evidence="8" id="KW-0539">Nucleus</keyword>
<evidence type="ECO:0000256" key="3">
    <source>
        <dbReference type="ARBA" id="ARBA00015963"/>
    </source>
</evidence>
<keyword evidence="4" id="KW-0489">Methyltransferase</keyword>
<dbReference type="EMBL" id="JH767612">
    <property type="protein sequence ID" value="EON69348.1"/>
    <property type="molecule type" value="Genomic_DNA"/>
</dbReference>
<feature type="region of interest" description="Disordered" evidence="10">
    <location>
        <begin position="372"/>
        <end position="391"/>
    </location>
</feature>
<dbReference type="InterPro" id="IPR049470">
    <property type="entry name" value="TRM61_C"/>
</dbReference>
<keyword evidence="6" id="KW-0949">S-adenosyl-L-methionine</keyword>
<comment type="subcellular location">
    <subcellularLocation>
        <location evidence="1">Nucleus</location>
    </subcellularLocation>
</comment>
<dbReference type="Pfam" id="PF08704">
    <property type="entry name" value="GCD14"/>
    <property type="match status" value="3"/>
</dbReference>
<keyword evidence="5" id="KW-0808">Transferase</keyword>
<evidence type="ECO:0000313" key="13">
    <source>
        <dbReference type="Proteomes" id="UP000016924"/>
    </source>
</evidence>
<proteinExistence type="predicted"/>
<evidence type="ECO:0000313" key="12">
    <source>
        <dbReference type="EMBL" id="EON69348.1"/>
    </source>
</evidence>
<feature type="domain" description="tRNA (adenine(58)-N(1))-methyltransferase catalytic subunit TRM61 C-terminal" evidence="11">
    <location>
        <begin position="115"/>
        <end position="176"/>
    </location>
</feature>
<feature type="region of interest" description="Disordered" evidence="10">
    <location>
        <begin position="503"/>
        <end position="544"/>
    </location>
</feature>
<feature type="region of interest" description="Disordered" evidence="10">
    <location>
        <begin position="73"/>
        <end position="116"/>
    </location>
</feature>
<feature type="domain" description="tRNA (adenine(58)-N(1))-methyltransferase catalytic subunit TRM61 C-terminal" evidence="11">
    <location>
        <begin position="201"/>
        <end position="279"/>
    </location>
</feature>
<feature type="compositionally biased region" description="Basic and acidic residues" evidence="10">
    <location>
        <begin position="441"/>
        <end position="455"/>
    </location>
</feature>
<feature type="domain" description="tRNA (adenine(58)-N(1))-methyltransferase catalytic subunit TRM61 C-terminal" evidence="11">
    <location>
        <begin position="323"/>
        <end position="370"/>
    </location>
</feature>
<dbReference type="Gene3D" id="3.40.50.150">
    <property type="entry name" value="Vaccinia Virus protein VP39"/>
    <property type="match status" value="1"/>
</dbReference>
<gene>
    <name evidence="12" type="ORF">W97_08608</name>
</gene>
<dbReference type="Proteomes" id="UP000016924">
    <property type="component" value="Unassembled WGS sequence"/>
</dbReference>
<dbReference type="RefSeq" id="XP_007784665.1">
    <property type="nucleotide sequence ID" value="XM_007786475.1"/>
</dbReference>
<dbReference type="HOGENOM" id="CLU_025402_2_0_1"/>
<evidence type="ECO:0000256" key="4">
    <source>
        <dbReference type="ARBA" id="ARBA00022603"/>
    </source>
</evidence>
<sequence length="544" mass="59420">MASTVPSPFLDPGPTASPGSLALLSLRRDLHTPLILQSADSADSEEQQVVNTRFGTFPHSTLVGLPWGTQVLASKEDSGRNRKSGKKRRREENDAGARDGEDEQDVGGPVAASSGFAHLVPPTPESWTMSLPHRTQVVYTPDYSYILQRLRVRPGDIVIEAGAGSGSFTHAAARAVFSGYPDPSPTSTSNSAPPAPKKRKLGKVYSYEYHLPRAEKLREEIAAHGLDPVVTITHRDVYQDGFSLRARKTAAQKQPPEPLANAVFLDLPAPWLALKHLTRERLSPQTLSAIDPSAPSPSPVPPASSSPFPFPFPTPLDPVTPFRLCTFSPCIEQVQRTASVLRQLGWVEIDMVEVAHKRLEVRRERIGLAEDEQGRGAKAGPASVAEAVGRLREMEGKGKVWREMMREEGGGGGSATGSDGVLAEGVKKEAKGGKKGQAKQGKQEKQNDGKEEKKPWRTGRLVHRTEPEIKTHTSYLLFAVLPRLWTNEDEERCRRRWGKVAVEEPTVDEVEEGPPIVDEEAGKKRKAEGDIDGSAKRQKADGEE</sequence>
<dbReference type="SUPFAM" id="SSF53335">
    <property type="entry name" value="S-adenosyl-L-methionine-dependent methyltransferases"/>
    <property type="match status" value="1"/>
</dbReference>
<dbReference type="OMA" id="IGQPWGS"/>
<dbReference type="eggNOG" id="KOG2915">
    <property type="taxonomic scope" value="Eukaryota"/>
</dbReference>
<organism evidence="12 13">
    <name type="scientific">Coniosporium apollinis (strain CBS 100218)</name>
    <name type="common">Rock-inhabiting black yeast</name>
    <dbReference type="NCBI Taxonomy" id="1168221"/>
    <lineage>
        <taxon>Eukaryota</taxon>
        <taxon>Fungi</taxon>
        <taxon>Dikarya</taxon>
        <taxon>Ascomycota</taxon>
        <taxon>Pezizomycotina</taxon>
        <taxon>Dothideomycetes</taxon>
        <taxon>Dothideomycetes incertae sedis</taxon>
        <taxon>Coniosporium</taxon>
    </lineage>
</organism>